<keyword evidence="2" id="KW-1133">Transmembrane helix</keyword>
<evidence type="ECO:0000256" key="2">
    <source>
        <dbReference type="SAM" id="Phobius"/>
    </source>
</evidence>
<reference evidence="3" key="1">
    <citation type="submission" date="2020-10" db="EMBL/GenBank/DDBJ databases">
        <title>Taxonomic study of unclassified bacteria belonging to the class Ktedonobacteria.</title>
        <authorList>
            <person name="Yabe S."/>
            <person name="Wang C.M."/>
            <person name="Zheng Y."/>
            <person name="Sakai Y."/>
            <person name="Cavaletti L."/>
            <person name="Monciardini P."/>
            <person name="Donadio S."/>
        </authorList>
    </citation>
    <scope>NUCLEOTIDE SEQUENCE</scope>
    <source>
        <strain evidence="3">ID150040</strain>
    </source>
</reference>
<keyword evidence="2" id="KW-0812">Transmembrane</keyword>
<keyword evidence="2" id="KW-0472">Membrane</keyword>
<feature type="compositionally biased region" description="Low complexity" evidence="1">
    <location>
        <begin position="29"/>
        <end position="42"/>
    </location>
</feature>
<evidence type="ECO:0000313" key="3">
    <source>
        <dbReference type="EMBL" id="GHO92336.1"/>
    </source>
</evidence>
<organism evidence="3 4">
    <name type="scientific">Reticulibacter mediterranei</name>
    <dbReference type="NCBI Taxonomy" id="2778369"/>
    <lineage>
        <taxon>Bacteria</taxon>
        <taxon>Bacillati</taxon>
        <taxon>Chloroflexota</taxon>
        <taxon>Ktedonobacteria</taxon>
        <taxon>Ktedonobacterales</taxon>
        <taxon>Reticulibacteraceae</taxon>
        <taxon>Reticulibacter</taxon>
    </lineage>
</organism>
<sequence>MDQQQYWSHISDHPETSAQNQYWSQAPDLPAQQNLQNQPQQAWSAGVGIREASPAQSQQMPPEASPDQRQSMLPAIYQGGAAPQVHPGLSHLTQQLIPVQNIEHLLPALPAEEEAVYVPPMYTKPRPIIPRYRIISGFLSIIIVSMLVCAGATYYAKASGTLTHMKQFVGLSSPPTLKPTVQAKIPDPPEKVDEGPAKDVIRSAATTARVDKKAIIALQPQKIFAVNQEFFVIYSVSPQEKDGQVTVRWYMNDHLFQSKSVPVKAKNSINGYANEQFAIPAPGKVELLWNDQLARTLYFAVR</sequence>
<feature type="region of interest" description="Disordered" evidence="1">
    <location>
        <begin position="1"/>
        <end position="68"/>
    </location>
</feature>
<name>A0A8J3IDJ0_9CHLR</name>
<gene>
    <name evidence="3" type="ORF">KSF_023840</name>
</gene>
<accession>A0A8J3IDJ0</accession>
<evidence type="ECO:0000256" key="1">
    <source>
        <dbReference type="SAM" id="MobiDB-lite"/>
    </source>
</evidence>
<feature type="transmembrane region" description="Helical" evidence="2">
    <location>
        <begin position="134"/>
        <end position="156"/>
    </location>
</feature>
<dbReference type="EMBL" id="BNJK01000001">
    <property type="protein sequence ID" value="GHO92336.1"/>
    <property type="molecule type" value="Genomic_DNA"/>
</dbReference>
<evidence type="ECO:0000313" key="4">
    <source>
        <dbReference type="Proteomes" id="UP000597444"/>
    </source>
</evidence>
<dbReference type="AlphaFoldDB" id="A0A8J3IDJ0"/>
<comment type="caution">
    <text evidence="3">The sequence shown here is derived from an EMBL/GenBank/DDBJ whole genome shotgun (WGS) entry which is preliminary data.</text>
</comment>
<protein>
    <submittedName>
        <fullName evidence="3">Uncharacterized protein</fullName>
    </submittedName>
</protein>
<dbReference type="Proteomes" id="UP000597444">
    <property type="component" value="Unassembled WGS sequence"/>
</dbReference>
<proteinExistence type="predicted"/>
<keyword evidence="4" id="KW-1185">Reference proteome</keyword>